<dbReference type="AlphaFoldDB" id="A0A1Z5KJY4"/>
<dbReference type="InterPro" id="IPR007454">
    <property type="entry name" value="UPF0250_YbeD-like"/>
</dbReference>
<evidence type="ECO:0000313" key="3">
    <source>
        <dbReference type="Proteomes" id="UP000198406"/>
    </source>
</evidence>
<dbReference type="Gene3D" id="3.30.70.260">
    <property type="match status" value="1"/>
</dbReference>
<dbReference type="InParanoid" id="A0A1Z5KJY4"/>
<organism evidence="2 3">
    <name type="scientific">Fistulifera solaris</name>
    <name type="common">Oleaginous diatom</name>
    <dbReference type="NCBI Taxonomy" id="1519565"/>
    <lineage>
        <taxon>Eukaryota</taxon>
        <taxon>Sar</taxon>
        <taxon>Stramenopiles</taxon>
        <taxon>Ochrophyta</taxon>
        <taxon>Bacillariophyta</taxon>
        <taxon>Bacillariophyceae</taxon>
        <taxon>Bacillariophycidae</taxon>
        <taxon>Naviculales</taxon>
        <taxon>Naviculaceae</taxon>
        <taxon>Fistulifera</taxon>
    </lineage>
</organism>
<dbReference type="Pfam" id="PF04359">
    <property type="entry name" value="DUF493"/>
    <property type="match status" value="1"/>
</dbReference>
<dbReference type="OrthoDB" id="43442at2759"/>
<sequence length="164" mass="18298">MNGNWMILVSLALRVFSYTTQLQRRPKFVLRSQESSEEEGTSTMTDRFKFQVNALLGMYDPIGDPEQDTEHSTAHNLAGALLQFPAPFTFTVVGRTVEENRNEYIELVQRIVRAETGDDAMACDVVPRGSQFTKVTCTATVDSTAVISSVHEALEVLEATVMKF</sequence>
<reference evidence="2 3" key="1">
    <citation type="journal article" date="2015" name="Plant Cell">
        <title>Oil accumulation by the oleaginous diatom Fistulifera solaris as revealed by the genome and transcriptome.</title>
        <authorList>
            <person name="Tanaka T."/>
            <person name="Maeda Y."/>
            <person name="Veluchamy A."/>
            <person name="Tanaka M."/>
            <person name="Abida H."/>
            <person name="Marechal E."/>
            <person name="Bowler C."/>
            <person name="Muto M."/>
            <person name="Sunaga Y."/>
            <person name="Tanaka M."/>
            <person name="Yoshino T."/>
            <person name="Taniguchi T."/>
            <person name="Fukuda Y."/>
            <person name="Nemoto M."/>
            <person name="Matsumoto M."/>
            <person name="Wong P.S."/>
            <person name="Aburatani S."/>
            <person name="Fujibuchi W."/>
        </authorList>
    </citation>
    <scope>NUCLEOTIDE SEQUENCE [LARGE SCALE GENOMIC DNA]</scope>
    <source>
        <strain evidence="2 3">JPCC DA0580</strain>
    </source>
</reference>
<proteinExistence type="predicted"/>
<comment type="caution">
    <text evidence="2">The sequence shown here is derived from an EMBL/GenBank/DDBJ whole genome shotgun (WGS) entry which is preliminary data.</text>
</comment>
<dbReference type="Proteomes" id="UP000198406">
    <property type="component" value="Unassembled WGS sequence"/>
</dbReference>
<keyword evidence="1" id="KW-0732">Signal</keyword>
<name>A0A1Z5KJY4_FISSO</name>
<evidence type="ECO:0000313" key="2">
    <source>
        <dbReference type="EMBL" id="GAX26517.1"/>
    </source>
</evidence>
<protein>
    <submittedName>
        <fullName evidence="2">Uncharacterized protein</fullName>
    </submittedName>
</protein>
<keyword evidence="3" id="KW-1185">Reference proteome</keyword>
<gene>
    <name evidence="2" type="ORF">FisN_23Lu054</name>
</gene>
<feature type="chain" id="PRO_5013300888" evidence="1">
    <location>
        <begin position="18"/>
        <end position="164"/>
    </location>
</feature>
<accession>A0A1Z5KJY4</accession>
<evidence type="ECO:0000256" key="1">
    <source>
        <dbReference type="SAM" id="SignalP"/>
    </source>
</evidence>
<dbReference type="SUPFAM" id="SSF117991">
    <property type="entry name" value="YbeD/HP0495-like"/>
    <property type="match status" value="1"/>
</dbReference>
<dbReference type="EMBL" id="BDSP01000247">
    <property type="protein sequence ID" value="GAX26517.1"/>
    <property type="molecule type" value="Genomic_DNA"/>
</dbReference>
<feature type="signal peptide" evidence="1">
    <location>
        <begin position="1"/>
        <end position="17"/>
    </location>
</feature>
<dbReference type="InterPro" id="IPR027471">
    <property type="entry name" value="YbeD-like_sf"/>
</dbReference>